<organism evidence="1">
    <name type="scientific">Cladocopium goreaui</name>
    <dbReference type="NCBI Taxonomy" id="2562237"/>
    <lineage>
        <taxon>Eukaryota</taxon>
        <taxon>Sar</taxon>
        <taxon>Alveolata</taxon>
        <taxon>Dinophyceae</taxon>
        <taxon>Suessiales</taxon>
        <taxon>Symbiodiniaceae</taxon>
        <taxon>Cladocopium</taxon>
    </lineage>
</organism>
<reference evidence="1" key="1">
    <citation type="submission" date="2022-10" db="EMBL/GenBank/DDBJ databases">
        <authorList>
            <person name="Chen Y."/>
            <person name="Dougan E. K."/>
            <person name="Chan C."/>
            <person name="Rhodes N."/>
            <person name="Thang M."/>
        </authorList>
    </citation>
    <scope>NUCLEOTIDE SEQUENCE</scope>
</reference>
<comment type="caution">
    <text evidence="1">The sequence shown here is derived from an EMBL/GenBank/DDBJ whole genome shotgun (WGS) entry which is preliminary data.</text>
</comment>
<evidence type="ECO:0000313" key="3">
    <source>
        <dbReference type="Proteomes" id="UP001152797"/>
    </source>
</evidence>
<evidence type="ECO:0000313" key="1">
    <source>
        <dbReference type="EMBL" id="CAI3980603.1"/>
    </source>
</evidence>
<reference evidence="2 3" key="2">
    <citation type="submission" date="2024-05" db="EMBL/GenBank/DDBJ databases">
        <authorList>
            <person name="Chen Y."/>
            <person name="Shah S."/>
            <person name="Dougan E. K."/>
            <person name="Thang M."/>
            <person name="Chan C."/>
        </authorList>
    </citation>
    <scope>NUCLEOTIDE SEQUENCE [LARGE SCALE GENOMIC DNA]</scope>
</reference>
<sequence>MYVFRFPIRFSSRTARKDEDNTITEEDFAQLSLRFLRIFLPGLTQEEEKHLCQNCWQEAAAGRRRLSFLGFFPYLVRLVQSWTDSSDPNDYVEFLQNLLDRCTCFQVAGQEQPVFPKRLVTFRAAQRGDDLGDGRLGFNDFMESVELVCSGSLEEVQVELQFEVQHGINFHSCFFEEHFEAPAEPCRRVWMDLGRVWPLGYASLVAIRSLRNEPPMTLNCSDKKADLLQSALETLKSQASEAQAVCQISEEGKVLVSQGEFAPRLFSAVVNEGMISGSFVLKPNRGSFMLKLSDLRKQLLLPQSNARWAAESMGSCKPQQCLPSFPDWTQEASEEFGSDFRRKFGIGWVYDKAALPRGRKNRADMQTAYNSIWLALDALHPTLHPEGCQLSDWPQWPAEREFHNAVPTLLSRQKPLEETVNLLYSSWVIQYCEKLWHSKGGVQAIVDATPAMIVDHTYHQFTHHGIGNPEEDYALAGVHTEWVPEGSVAAGSNEEHPSLAWRYCAVQQRIQIGLRESAALRHTLSMVSWNVGAARQRLDVGLFCSKSFVCGAIQEANDEVYEQLLRHGCRVFRPNNEDITAWVFIGDQFLEGGEVIHEHLRTDAQGRWILTATFVNLRLKAPHDWGVREVTLGSAHLNNVVAKSPDVATQVLDEFLTLANQYNVDLIGCDLNQGICPRKREISPYHAATIAVLDRLKFQKRMPIDLLGTAASDCVGWIMRPWSSFRGVKLARHGAIDFQPLDVGIRRFDGDSHHPSFLFFEMSNKRARTSAGWAARQERKKQNLAVKKIMKRNR</sequence>
<name>A0A9P1BYE9_9DINO</name>
<dbReference type="Proteomes" id="UP001152797">
    <property type="component" value="Unassembled WGS sequence"/>
</dbReference>
<evidence type="ECO:0000313" key="2">
    <source>
        <dbReference type="EMBL" id="CAL4767915.1"/>
    </source>
</evidence>
<accession>A0A9P1BYE9</accession>
<dbReference type="EMBL" id="CAMXCT030000569">
    <property type="protein sequence ID" value="CAL4767915.1"/>
    <property type="molecule type" value="Genomic_DNA"/>
</dbReference>
<protein>
    <submittedName>
        <fullName evidence="1">Uncharacterized protein</fullName>
    </submittedName>
</protein>
<dbReference type="EMBL" id="CAMXCT020000569">
    <property type="protein sequence ID" value="CAL1133978.1"/>
    <property type="molecule type" value="Genomic_DNA"/>
</dbReference>
<keyword evidence="3" id="KW-1185">Reference proteome</keyword>
<dbReference type="EMBL" id="CAMXCT010000569">
    <property type="protein sequence ID" value="CAI3980603.1"/>
    <property type="molecule type" value="Genomic_DNA"/>
</dbReference>
<dbReference type="OrthoDB" id="489926at2759"/>
<gene>
    <name evidence="1" type="ORF">C1SCF055_LOCUS8466</name>
</gene>
<dbReference type="AlphaFoldDB" id="A0A9P1BYE9"/>
<proteinExistence type="predicted"/>